<dbReference type="Proteomes" id="UP000515947">
    <property type="component" value="Chromosome"/>
</dbReference>
<evidence type="ECO:0000313" key="2">
    <source>
        <dbReference type="EMBL" id="QNN51298.1"/>
    </source>
</evidence>
<dbReference type="InterPro" id="IPR000182">
    <property type="entry name" value="GNAT_dom"/>
</dbReference>
<evidence type="ECO:0000259" key="1">
    <source>
        <dbReference type="PROSITE" id="PS51186"/>
    </source>
</evidence>
<sequence length="258" mass="27833">MWTRDQVLEASHAWQWVPPGAEKLRIEGVLVIDYPDWARMGFYAMPGQVQDAERAVSAVCDAARKRGRVSTEWWVTPCTSPAALEGALIERGAVASDEAEILAYDMTGGRPTIPVPEDVHAVLVNDARSLDDAESVTAAVWGGEPSSGDRREDQLRSLGDSLDVGGGFRVVAYADGTAFATAGCQVVDGVARLYGGCALPQMRGRGGYRQTLNKRLEVAHDHGARLALVHARVNTSKPILARLGFQSFGEGRLYTLIV</sequence>
<proteinExistence type="predicted"/>
<gene>
    <name evidence="2" type="ORF">H9L09_11735</name>
</gene>
<dbReference type="SUPFAM" id="SSF55729">
    <property type="entry name" value="Acyl-CoA N-acyltransferases (Nat)"/>
    <property type="match status" value="1"/>
</dbReference>
<dbReference type="InterPro" id="IPR016181">
    <property type="entry name" value="Acyl_CoA_acyltransferase"/>
</dbReference>
<name>A0A7G9R6S3_9ACTN</name>
<dbReference type="PROSITE" id="PS51186">
    <property type="entry name" value="GNAT"/>
    <property type="match status" value="1"/>
</dbReference>
<accession>A0A7G9R6S3</accession>
<feature type="domain" description="N-acetyltransferase" evidence="1">
    <location>
        <begin position="119"/>
        <end position="258"/>
    </location>
</feature>
<keyword evidence="3" id="KW-1185">Reference proteome</keyword>
<reference evidence="2 3" key="1">
    <citation type="submission" date="2020-08" db="EMBL/GenBank/DDBJ databases">
        <title>Genome sequence of Nocardioides mesophilus KACC 16243T.</title>
        <authorList>
            <person name="Hyun D.-W."/>
            <person name="Bae J.-W."/>
        </authorList>
    </citation>
    <scope>NUCLEOTIDE SEQUENCE [LARGE SCALE GENOMIC DNA]</scope>
    <source>
        <strain evidence="2 3">KACC 16243</strain>
    </source>
</reference>
<evidence type="ECO:0000313" key="3">
    <source>
        <dbReference type="Proteomes" id="UP000515947"/>
    </source>
</evidence>
<dbReference type="GO" id="GO:0016747">
    <property type="term" value="F:acyltransferase activity, transferring groups other than amino-acyl groups"/>
    <property type="evidence" value="ECO:0007669"/>
    <property type="project" value="InterPro"/>
</dbReference>
<dbReference type="EMBL" id="CP060713">
    <property type="protein sequence ID" value="QNN51298.1"/>
    <property type="molecule type" value="Genomic_DNA"/>
</dbReference>
<dbReference type="RefSeq" id="WP_187577138.1">
    <property type="nucleotide sequence ID" value="NZ_CP060713.1"/>
</dbReference>
<organism evidence="2 3">
    <name type="scientific">Nocardioides mesophilus</name>
    <dbReference type="NCBI Taxonomy" id="433659"/>
    <lineage>
        <taxon>Bacteria</taxon>
        <taxon>Bacillati</taxon>
        <taxon>Actinomycetota</taxon>
        <taxon>Actinomycetes</taxon>
        <taxon>Propionibacteriales</taxon>
        <taxon>Nocardioidaceae</taxon>
        <taxon>Nocardioides</taxon>
    </lineage>
</organism>
<dbReference type="KEGG" id="nmes:H9L09_11735"/>
<protein>
    <recommendedName>
        <fullName evidence="1">N-acetyltransferase domain-containing protein</fullName>
    </recommendedName>
</protein>
<dbReference type="Gene3D" id="3.40.630.30">
    <property type="match status" value="1"/>
</dbReference>
<dbReference type="AlphaFoldDB" id="A0A7G9R6S3"/>